<geneLocation type="plasmid" evidence="2 4">
    <name>unnamed2</name>
</geneLocation>
<dbReference type="Proteomes" id="UP001220962">
    <property type="component" value="Plasmid unnamed1"/>
</dbReference>
<name>A0AAX3N753_9BACL</name>
<keyword evidence="1" id="KW-0614">Plasmid</keyword>
<geneLocation type="plasmid" evidence="1 3">
    <name>unnamed1</name>
</geneLocation>
<gene>
    <name evidence="1" type="ORF">PUW23_25740</name>
    <name evidence="2" type="ORF">PUW25_26815</name>
</gene>
<dbReference type="AlphaFoldDB" id="A0AAX3N753"/>
<evidence type="ECO:0000313" key="2">
    <source>
        <dbReference type="EMBL" id="WDI05408.1"/>
    </source>
</evidence>
<evidence type="ECO:0000313" key="4">
    <source>
        <dbReference type="Proteomes" id="UP001221519"/>
    </source>
</evidence>
<proteinExistence type="predicted"/>
<evidence type="ECO:0000313" key="3">
    <source>
        <dbReference type="Proteomes" id="UP001220962"/>
    </source>
</evidence>
<evidence type="ECO:0000313" key="1">
    <source>
        <dbReference type="EMBL" id="WDH85442.1"/>
    </source>
</evidence>
<dbReference type="InterPro" id="IPR025459">
    <property type="entry name" value="DUF4279"/>
</dbReference>
<keyword evidence="4" id="KW-1185">Reference proteome</keyword>
<accession>A0AAX3N753</accession>
<dbReference type="EMBL" id="CP118102">
    <property type="protein sequence ID" value="WDH85442.1"/>
    <property type="molecule type" value="Genomic_DNA"/>
</dbReference>
<organism evidence="1 3">
    <name type="scientific">Paenibacillus urinalis</name>
    <dbReference type="NCBI Taxonomy" id="521520"/>
    <lineage>
        <taxon>Bacteria</taxon>
        <taxon>Bacillati</taxon>
        <taxon>Bacillota</taxon>
        <taxon>Bacilli</taxon>
        <taxon>Bacillales</taxon>
        <taxon>Paenibacillaceae</taxon>
        <taxon>Paenibacillus</taxon>
    </lineage>
</organism>
<sequence>MNDITTVMAEFAIIGENFTKQNITNQLQIEPTEFYSKGDKIKNRDLYRKETAWSLATEYEESLDINLQLNKLISILNDKKEELLKLKRTYNLFYKFFIVIKIEENETPAIYLDTTTISFANDLGIEFDFDLYIF</sequence>
<dbReference type="RefSeq" id="WP_205055026.1">
    <property type="nucleotide sequence ID" value="NZ_CP118102.1"/>
</dbReference>
<dbReference type="Proteomes" id="UP001221519">
    <property type="component" value="Plasmid unnamed2"/>
</dbReference>
<reference evidence="1 4" key="1">
    <citation type="submission" date="2023-02" db="EMBL/GenBank/DDBJ databases">
        <title>Pathogen: clinical or host-associated sample.</title>
        <authorList>
            <person name="Hergert J."/>
            <person name="Casey R."/>
            <person name="Wagner J."/>
            <person name="Young E.L."/>
            <person name="Oakeson K.F."/>
        </authorList>
    </citation>
    <scope>NUCLEOTIDE SEQUENCE</scope>
    <source>
        <strain evidence="2 4">2022CK-00829</strain>
        <strain evidence="1">2022CK-00830</strain>
        <plasmid evidence="1">unnamed1</plasmid>
        <plasmid evidence="2 4">unnamed2</plasmid>
    </source>
</reference>
<dbReference type="Pfam" id="PF14106">
    <property type="entry name" value="DUF4279"/>
    <property type="match status" value="1"/>
</dbReference>
<dbReference type="EMBL" id="CP118110">
    <property type="protein sequence ID" value="WDI05408.1"/>
    <property type="molecule type" value="Genomic_DNA"/>
</dbReference>
<protein>
    <submittedName>
        <fullName evidence="1">DUF4279 domain-containing protein</fullName>
    </submittedName>
</protein>